<evidence type="ECO:0000256" key="16">
    <source>
        <dbReference type="ARBA" id="ARBA00076095"/>
    </source>
</evidence>
<dbReference type="PROSITE" id="PS50097">
    <property type="entry name" value="BTB"/>
    <property type="match status" value="1"/>
</dbReference>
<dbReference type="GeneTree" id="ENSGT00390000014091"/>
<dbReference type="Gene3D" id="3.30.710.10">
    <property type="entry name" value="Potassium Channel Kv1.1, Chain A"/>
    <property type="match status" value="1"/>
</dbReference>
<feature type="region of interest" description="Disordered" evidence="17">
    <location>
        <begin position="423"/>
        <end position="459"/>
    </location>
</feature>
<dbReference type="PANTHER" id="PTHR21541">
    <property type="entry name" value="BTB POZ DOMAIN CONTAINING 12"/>
    <property type="match status" value="1"/>
</dbReference>
<evidence type="ECO:0000259" key="18">
    <source>
        <dbReference type="PROSITE" id="PS50097"/>
    </source>
</evidence>
<dbReference type="InterPro" id="IPR018574">
    <property type="entry name" value="Structure-sp_endonuc_su_Slx4"/>
</dbReference>
<dbReference type="OMA" id="TKGPRHQ"/>
<keyword evidence="9" id="KW-0862">Zinc</keyword>
<keyword evidence="11" id="KW-0233">DNA recombination</keyword>
<evidence type="ECO:0000313" key="19">
    <source>
        <dbReference type="Ensembl" id="ENSSPUP00000021734.1"/>
    </source>
</evidence>
<keyword evidence="13" id="KW-0539">Nucleus</keyword>
<keyword evidence="3" id="KW-1017">Isopeptide bond</keyword>
<feature type="region of interest" description="Disordered" evidence="17">
    <location>
        <begin position="912"/>
        <end position="935"/>
    </location>
</feature>
<evidence type="ECO:0000256" key="7">
    <source>
        <dbReference type="ARBA" id="ARBA00022763"/>
    </source>
</evidence>
<dbReference type="GO" id="GO:0033557">
    <property type="term" value="C:Slx1-Slx4 complex"/>
    <property type="evidence" value="ECO:0007669"/>
    <property type="project" value="InterPro"/>
</dbReference>
<evidence type="ECO:0000256" key="8">
    <source>
        <dbReference type="ARBA" id="ARBA00022771"/>
    </source>
</evidence>
<dbReference type="GO" id="GO:0008270">
    <property type="term" value="F:zinc ion binding"/>
    <property type="evidence" value="ECO:0007669"/>
    <property type="project" value="UniProtKB-KW"/>
</dbReference>
<dbReference type="InterPro" id="IPR000210">
    <property type="entry name" value="BTB/POZ_dom"/>
</dbReference>
<dbReference type="SMART" id="SM00225">
    <property type="entry name" value="BTB"/>
    <property type="match status" value="1"/>
</dbReference>
<evidence type="ECO:0000256" key="4">
    <source>
        <dbReference type="ARBA" id="ARBA00022553"/>
    </source>
</evidence>
<evidence type="ECO:0000256" key="12">
    <source>
        <dbReference type="ARBA" id="ARBA00023204"/>
    </source>
</evidence>
<feature type="compositionally biased region" description="Basic and acidic residues" evidence="17">
    <location>
        <begin position="819"/>
        <end position="830"/>
    </location>
</feature>
<dbReference type="FunFam" id="3.30.710.10:FF:000116">
    <property type="entry name" value="SLX4 structure-specific endonuclease subunit"/>
    <property type="match status" value="1"/>
</dbReference>
<dbReference type="PANTHER" id="PTHR21541:SF3">
    <property type="entry name" value="STRUCTURE-SPECIFIC ENDONUCLEASE SUBUNIT SLX4"/>
    <property type="match status" value="1"/>
</dbReference>
<evidence type="ECO:0000256" key="5">
    <source>
        <dbReference type="ARBA" id="ARBA00022723"/>
    </source>
</evidence>
<keyword evidence="12" id="KW-0234">DNA repair</keyword>
<feature type="compositionally biased region" description="Basic residues" evidence="17">
    <location>
        <begin position="1225"/>
        <end position="1234"/>
    </location>
</feature>
<keyword evidence="4" id="KW-0597">Phosphoprotein</keyword>
<reference evidence="19" key="1">
    <citation type="submission" date="2025-08" db="UniProtKB">
        <authorList>
            <consortium name="Ensembl"/>
        </authorList>
    </citation>
    <scope>IDENTIFICATION</scope>
</reference>
<feature type="region of interest" description="Disordered" evidence="17">
    <location>
        <begin position="1215"/>
        <end position="1234"/>
    </location>
</feature>
<evidence type="ECO:0000256" key="2">
    <source>
        <dbReference type="ARBA" id="ARBA00006661"/>
    </source>
</evidence>
<evidence type="ECO:0000256" key="1">
    <source>
        <dbReference type="ARBA" id="ARBA00004123"/>
    </source>
</evidence>
<dbReference type="GO" id="GO:0006260">
    <property type="term" value="P:DNA replication"/>
    <property type="evidence" value="ECO:0007669"/>
    <property type="project" value="InterPro"/>
</dbReference>
<comment type="similarity">
    <text evidence="2">Belongs to the SLX4 family.</text>
</comment>
<evidence type="ECO:0000256" key="15">
    <source>
        <dbReference type="ARBA" id="ARBA00064578"/>
    </source>
</evidence>
<sequence length="1234" mass="136506">MKQQRSSHQTLLLRSLTADFSGMVNNPHLSDVQFQVDSGEVLYAHMFVLYARCPQLVEVVHNEGFLVAEDGNLQTRRVLLNDVTGEAVCVFLQYLYAAETHVPPYVLSDVGTLAVRFGVRELITVYGSSPGESQEQAGVDSEDDFFSAGEEEDCENRAENFEELLKSVWVDEDEEHLALLKLEGQEEEDNEKVNEQELEEIYEFAATQYKVIQAQAEAEGGTDSNVNSEMEVIHSVSQQSMHKEIEVFESPSTSSKMKECKERLDMERSQHRSLGQEKVMDISRCEHVKNFSPKRTQPTLHKGAEETDCHSADSRGTPKVVKVSRLAQTLQSEEEEDPWEKLFSIHQLHRAKPESYEHTFSATLGEYCEPSQDPKDIKDTSEAITGKCTETNNSSVHYSSQKDLLPVRRDFCSSPLSNPHARVLPAISPSPQSPNSSTAISRVSSQTHTSPISASKQSRKKNLLQFNGDSFWKDGKQDGVSGLQKIKDVVSTIKMTQIDFKKPKHMPAPSPLGQITQHFSSPLNKEDEIVVLLDSDEEMELEQIKEKSSSGSALEEMEISSQLKYACKAKTPKYEPDPTVDNETHHKISPGPPSVRSELCTDSTVQIFPVLYASSQANTWVDKKLNLNLSSEEGKSHEENSSMDASWLVPGTPLYKNRSCSLQTQVTSINYLRSPKSKHWPKVVVKDKTNSKLATTLVATSPQKGLLTENAVGKQAPPGSPLIESSTGSLPDCPVPLTPHLLTCLSTENSSPSKQWLPHHKQQSETKTDISVVDKEDCEDEQEAAPLLSSGSFLLDEDAPIPVDDDCWNVEDLSPIRNNTKDPESLDCAKTRSPTSGKTETQHDQLKSPTRSLEVRGSTPLPGSPVDNSNSYLCHEASRLSFLNSKVWDDWVGVEEKLPEVLSLSQRLATAAPTQRTPMQKSPEPICHEKQPPNVPITPMPAYSIMETPKLKKELNRFGVRALSKRKMVLKLKEIFQYTHQVMGSDSEDEIPSSQPPPQKATTKHDSQPKAVLRAPQAEIHKTSNAMRKRKPGFSGSSQAVLESSNADGTDGPSRGSRQRVKTAYQTKDQRGGNKMPKGAALSPAGSPAKGSVPASVDGQPFSASQKSAASSVAGSDHSFGSQSSSANEFETCVLASEEEEGIPASQAAAWDAEKLKAVRRYIHSNPALYRRILLYQPLELTELQAELKENGIKISLGKLVDFLDSHCVTFTTARARKEKQQQHGGKKKGRKRY</sequence>
<dbReference type="Pfam" id="PF00651">
    <property type="entry name" value="BTB"/>
    <property type="match status" value="1"/>
</dbReference>
<keyword evidence="20" id="KW-1185">Reference proteome</keyword>
<dbReference type="GO" id="GO:0090656">
    <property type="term" value="P:t-circle formation"/>
    <property type="evidence" value="ECO:0007669"/>
    <property type="project" value="UniProtKB-ARBA"/>
</dbReference>
<evidence type="ECO:0000256" key="10">
    <source>
        <dbReference type="ARBA" id="ARBA00022843"/>
    </source>
</evidence>
<feature type="compositionally biased region" description="Basic and acidic residues" evidence="17">
    <location>
        <begin position="574"/>
        <end position="586"/>
    </location>
</feature>
<evidence type="ECO:0000256" key="9">
    <source>
        <dbReference type="ARBA" id="ARBA00022833"/>
    </source>
</evidence>
<protein>
    <recommendedName>
        <fullName evidence="14">Structure-specific endonuclease subunit SLX4</fullName>
    </recommendedName>
    <alternativeName>
        <fullName evidence="16">BTB/POZ domain-containing protein 12</fullName>
    </alternativeName>
</protein>
<feature type="domain" description="BTB" evidence="18">
    <location>
        <begin position="30"/>
        <end position="104"/>
    </location>
</feature>
<dbReference type="Pfam" id="PF09494">
    <property type="entry name" value="Slx4"/>
    <property type="match status" value="1"/>
</dbReference>
<dbReference type="GO" id="GO:0006281">
    <property type="term" value="P:DNA repair"/>
    <property type="evidence" value="ECO:0007669"/>
    <property type="project" value="UniProtKB-KW"/>
</dbReference>
<organism evidence="19 20">
    <name type="scientific">Sphenodon punctatus</name>
    <name type="common">Tuatara</name>
    <name type="synonym">Hatteria punctata</name>
    <dbReference type="NCBI Taxonomy" id="8508"/>
    <lineage>
        <taxon>Eukaryota</taxon>
        <taxon>Metazoa</taxon>
        <taxon>Chordata</taxon>
        <taxon>Craniata</taxon>
        <taxon>Vertebrata</taxon>
        <taxon>Euteleostomi</taxon>
        <taxon>Lepidosauria</taxon>
        <taxon>Sphenodontia</taxon>
        <taxon>Sphenodontidae</taxon>
        <taxon>Sphenodon</taxon>
    </lineage>
</organism>
<evidence type="ECO:0000256" key="11">
    <source>
        <dbReference type="ARBA" id="ARBA00023172"/>
    </source>
</evidence>
<keyword evidence="7" id="KW-0227">DNA damage</keyword>
<comment type="subunit">
    <text evidence="15">Forms a heterodimer with SLX1A/GIYD1. Interacts with ERCC4/XPF; catalytic subunit of the ERCC4-ERCC1 endonuclease. Interacts with MUS81; catalytic subunit of the MUS81-EME1 endonuclease. Interacts with MSH2; component of the MSH2-MSH3 mismatch repair complex. Interacts with TERF2-TERF2IP. Interacts with PLK1 and SLX4IP.</text>
</comment>
<evidence type="ECO:0000256" key="3">
    <source>
        <dbReference type="ARBA" id="ARBA00022499"/>
    </source>
</evidence>
<evidence type="ECO:0000256" key="13">
    <source>
        <dbReference type="ARBA" id="ARBA00023242"/>
    </source>
</evidence>
<keyword evidence="10" id="KW-0832">Ubl conjugation</keyword>
<dbReference type="Proteomes" id="UP000694392">
    <property type="component" value="Unplaced"/>
</dbReference>
<dbReference type="GO" id="GO:0000712">
    <property type="term" value="P:resolution of meiotic recombination intermediates"/>
    <property type="evidence" value="ECO:0007669"/>
    <property type="project" value="TreeGrafter"/>
</dbReference>
<dbReference type="SUPFAM" id="SSF54695">
    <property type="entry name" value="POZ domain"/>
    <property type="match status" value="1"/>
</dbReference>
<feature type="region of interest" description="Disordered" evidence="17">
    <location>
        <begin position="574"/>
        <end position="596"/>
    </location>
</feature>
<evidence type="ECO:0000313" key="20">
    <source>
        <dbReference type="Proteomes" id="UP000694392"/>
    </source>
</evidence>
<dbReference type="AlphaFoldDB" id="A0A8D0LB04"/>
<dbReference type="InterPro" id="IPR011333">
    <property type="entry name" value="SKP1/BTB/POZ_sf"/>
</dbReference>
<feature type="compositionally biased region" description="Polar residues" evidence="17">
    <location>
        <begin position="429"/>
        <end position="456"/>
    </location>
</feature>
<feature type="region of interest" description="Disordered" evidence="17">
    <location>
        <begin position="985"/>
        <end position="1125"/>
    </location>
</feature>
<comment type="subcellular location">
    <subcellularLocation>
        <location evidence="1">Nucleus</location>
    </subcellularLocation>
</comment>
<evidence type="ECO:0000256" key="14">
    <source>
        <dbReference type="ARBA" id="ARBA00029496"/>
    </source>
</evidence>
<proteinExistence type="inferred from homology"/>
<feature type="compositionally biased region" description="Polar residues" evidence="17">
    <location>
        <begin position="1035"/>
        <end position="1048"/>
    </location>
</feature>
<dbReference type="Ensembl" id="ENSSPUT00000023159.1">
    <property type="protein sequence ID" value="ENSSPUP00000021734.1"/>
    <property type="gene ID" value="ENSSPUG00000016690.1"/>
</dbReference>
<keyword evidence="5" id="KW-0479">Metal-binding</keyword>
<keyword evidence="8" id="KW-0863">Zinc-finger</keyword>
<feature type="region of interest" description="Disordered" evidence="17">
    <location>
        <begin position="749"/>
        <end position="770"/>
    </location>
</feature>
<feature type="compositionally biased region" description="Basic and acidic residues" evidence="17">
    <location>
        <begin position="302"/>
        <end position="313"/>
    </location>
</feature>
<evidence type="ECO:0000256" key="6">
    <source>
        <dbReference type="ARBA" id="ARBA00022737"/>
    </source>
</evidence>
<name>A0A8D0LB04_SPHPU</name>
<dbReference type="GO" id="GO:0032206">
    <property type="term" value="P:positive regulation of telomere maintenance"/>
    <property type="evidence" value="ECO:0007669"/>
    <property type="project" value="UniProtKB-ARBA"/>
</dbReference>
<dbReference type="CDD" id="cd22999">
    <property type="entry name" value="SAP_SLX4"/>
    <property type="match status" value="1"/>
</dbReference>
<evidence type="ECO:0000256" key="17">
    <source>
        <dbReference type="SAM" id="MobiDB-lite"/>
    </source>
</evidence>
<feature type="region of interest" description="Disordered" evidence="17">
    <location>
        <begin position="293"/>
        <end position="316"/>
    </location>
</feature>
<feature type="compositionally biased region" description="Low complexity" evidence="17">
    <location>
        <begin position="1103"/>
        <end position="1125"/>
    </location>
</feature>
<keyword evidence="6" id="KW-0677">Repeat</keyword>
<accession>A0A8D0LB04</accession>
<reference evidence="19" key="2">
    <citation type="submission" date="2025-09" db="UniProtKB">
        <authorList>
            <consortium name="Ensembl"/>
        </authorList>
    </citation>
    <scope>IDENTIFICATION</scope>
</reference>
<feature type="region of interest" description="Disordered" evidence="17">
    <location>
        <begin position="814"/>
        <end position="869"/>
    </location>
</feature>